<proteinExistence type="predicted"/>
<sequence length="91" mass="9595">MGQSLTAAWAGAAPAPSRPSEVSPSATAVEASRRNRGVRINSLPKRGAYAFSKRAAGRNVPVSASPLPRGSRAEFDPRPARCALVPVRRIM</sequence>
<evidence type="ECO:0000313" key="3">
    <source>
        <dbReference type="Proteomes" id="UP000315226"/>
    </source>
</evidence>
<dbReference type="EMBL" id="BJMN01000038">
    <property type="protein sequence ID" value="GEB59952.1"/>
    <property type="molecule type" value="Genomic_DNA"/>
</dbReference>
<name>A0A4Y3RQV4_9ACTN</name>
<comment type="caution">
    <text evidence="2">The sequence shown here is derived from an EMBL/GenBank/DDBJ whole genome shotgun (WGS) entry which is preliminary data.</text>
</comment>
<feature type="region of interest" description="Disordered" evidence="1">
    <location>
        <begin position="1"/>
        <end position="33"/>
    </location>
</feature>
<evidence type="ECO:0000313" key="2">
    <source>
        <dbReference type="EMBL" id="GEB59952.1"/>
    </source>
</evidence>
<gene>
    <name evidence="2" type="ORF">SGA01_55570</name>
</gene>
<reference evidence="2 3" key="1">
    <citation type="submission" date="2019-06" db="EMBL/GenBank/DDBJ databases">
        <title>Whole genome shotgun sequence of Streptomyces gardneri NBRC 12865.</title>
        <authorList>
            <person name="Hosoyama A."/>
            <person name="Uohara A."/>
            <person name="Ohji S."/>
            <person name="Ichikawa N."/>
        </authorList>
    </citation>
    <scope>NUCLEOTIDE SEQUENCE [LARGE SCALE GENOMIC DNA]</scope>
    <source>
        <strain evidence="2 3">NBRC 12865</strain>
    </source>
</reference>
<organism evidence="2 3">
    <name type="scientific">Streptomyces gardneri</name>
    <dbReference type="NCBI Taxonomy" id="66892"/>
    <lineage>
        <taxon>Bacteria</taxon>
        <taxon>Bacillati</taxon>
        <taxon>Actinomycetota</taxon>
        <taxon>Actinomycetes</taxon>
        <taxon>Kitasatosporales</taxon>
        <taxon>Streptomycetaceae</taxon>
        <taxon>Streptomyces</taxon>
    </lineage>
</organism>
<protein>
    <submittedName>
        <fullName evidence="2">Uncharacterized protein</fullName>
    </submittedName>
</protein>
<dbReference type="Proteomes" id="UP000315226">
    <property type="component" value="Unassembled WGS sequence"/>
</dbReference>
<keyword evidence="3" id="KW-1185">Reference proteome</keyword>
<evidence type="ECO:0000256" key="1">
    <source>
        <dbReference type="SAM" id="MobiDB-lite"/>
    </source>
</evidence>
<accession>A0A4Y3RQV4</accession>
<dbReference type="AlphaFoldDB" id="A0A4Y3RQV4"/>